<name>A0A2I1HN55_9GLOM</name>
<gene>
    <name evidence="1" type="ORF">RhiirA4_483874</name>
</gene>
<dbReference type="VEuPathDB" id="FungiDB:RhiirFUN_018556"/>
<organism evidence="1 2">
    <name type="scientific">Rhizophagus irregularis</name>
    <dbReference type="NCBI Taxonomy" id="588596"/>
    <lineage>
        <taxon>Eukaryota</taxon>
        <taxon>Fungi</taxon>
        <taxon>Fungi incertae sedis</taxon>
        <taxon>Mucoromycota</taxon>
        <taxon>Glomeromycotina</taxon>
        <taxon>Glomeromycetes</taxon>
        <taxon>Glomerales</taxon>
        <taxon>Glomeraceae</taxon>
        <taxon>Rhizophagus</taxon>
    </lineage>
</organism>
<accession>A0A2I1HN55</accession>
<keyword evidence="2" id="KW-1185">Reference proteome</keyword>
<comment type="caution">
    <text evidence="1">The sequence shown here is derived from an EMBL/GenBank/DDBJ whole genome shotgun (WGS) entry which is preliminary data.</text>
</comment>
<dbReference type="EMBL" id="LLXI01004146">
    <property type="protein sequence ID" value="PKY60306.1"/>
    <property type="molecule type" value="Genomic_DNA"/>
</dbReference>
<dbReference type="VEuPathDB" id="FungiDB:FUN_001101"/>
<proteinExistence type="predicted"/>
<sequence>MSNIYEIIDSLNLKEAETHKIQINLINNPEKEERLLFTLTNKNNNAKMGFLESFLETIPDIFKIVSRKNEQGQEEGSTF</sequence>
<dbReference type="VEuPathDB" id="FungiDB:RhiirA1_475038"/>
<evidence type="ECO:0000313" key="1">
    <source>
        <dbReference type="EMBL" id="PKY60306.1"/>
    </source>
</evidence>
<dbReference type="Proteomes" id="UP000234323">
    <property type="component" value="Unassembled WGS sequence"/>
</dbReference>
<dbReference type="AlphaFoldDB" id="A0A2I1HN55"/>
<protein>
    <submittedName>
        <fullName evidence="1">Uncharacterized protein</fullName>
    </submittedName>
</protein>
<reference evidence="1 2" key="1">
    <citation type="submission" date="2015-10" db="EMBL/GenBank/DDBJ databases">
        <title>Genome analyses suggest a sexual origin of heterokaryosis in a supposedly ancient asexual fungus.</title>
        <authorList>
            <person name="Ropars J."/>
            <person name="Sedzielewska K."/>
            <person name="Noel J."/>
            <person name="Charron P."/>
            <person name="Farinelli L."/>
            <person name="Marton T."/>
            <person name="Kruger M."/>
            <person name="Pelin A."/>
            <person name="Brachmann A."/>
            <person name="Corradi N."/>
        </authorList>
    </citation>
    <scope>NUCLEOTIDE SEQUENCE [LARGE SCALE GENOMIC DNA]</scope>
    <source>
        <strain evidence="1 2">A4</strain>
    </source>
</reference>
<evidence type="ECO:0000313" key="2">
    <source>
        <dbReference type="Proteomes" id="UP000234323"/>
    </source>
</evidence>